<dbReference type="Gene3D" id="1.10.10.10">
    <property type="entry name" value="Winged helix-like DNA-binding domain superfamily/Winged helix DNA-binding domain"/>
    <property type="match status" value="1"/>
</dbReference>
<reference evidence="5 6" key="1">
    <citation type="submission" date="2019-03" db="EMBL/GenBank/DDBJ databases">
        <title>Genomic Encyclopedia of Type Strains, Phase IV (KMG-IV): sequencing the most valuable type-strain genomes for metagenomic binning, comparative biology and taxonomic classification.</title>
        <authorList>
            <person name="Goeker M."/>
        </authorList>
    </citation>
    <scope>NUCLEOTIDE SEQUENCE [LARGE SCALE GENOMIC DNA]</scope>
    <source>
        <strain evidence="5 6">DSM 25082</strain>
    </source>
</reference>
<evidence type="ECO:0000256" key="3">
    <source>
        <dbReference type="ARBA" id="ARBA00023163"/>
    </source>
</evidence>
<proteinExistence type="predicted"/>
<dbReference type="GO" id="GO:0003700">
    <property type="term" value="F:DNA-binding transcription factor activity"/>
    <property type="evidence" value="ECO:0007669"/>
    <property type="project" value="InterPro"/>
</dbReference>
<dbReference type="SMART" id="SM00347">
    <property type="entry name" value="HTH_MARR"/>
    <property type="match status" value="1"/>
</dbReference>
<organism evidence="5 6">
    <name type="scientific">Roseateles asaccharophilus</name>
    <dbReference type="NCBI Taxonomy" id="582607"/>
    <lineage>
        <taxon>Bacteria</taxon>
        <taxon>Pseudomonadati</taxon>
        <taxon>Pseudomonadota</taxon>
        <taxon>Betaproteobacteria</taxon>
        <taxon>Burkholderiales</taxon>
        <taxon>Sphaerotilaceae</taxon>
        <taxon>Roseateles</taxon>
    </lineage>
</organism>
<dbReference type="Proteomes" id="UP000295357">
    <property type="component" value="Unassembled WGS sequence"/>
</dbReference>
<dbReference type="InterPro" id="IPR036388">
    <property type="entry name" value="WH-like_DNA-bd_sf"/>
</dbReference>
<evidence type="ECO:0000313" key="5">
    <source>
        <dbReference type="EMBL" id="TDP11663.1"/>
    </source>
</evidence>
<dbReference type="SUPFAM" id="SSF46785">
    <property type="entry name" value="Winged helix' DNA-binding domain"/>
    <property type="match status" value="1"/>
</dbReference>
<dbReference type="PANTHER" id="PTHR42756:SF1">
    <property type="entry name" value="TRANSCRIPTIONAL REPRESSOR OF EMRAB OPERON"/>
    <property type="match status" value="1"/>
</dbReference>
<evidence type="ECO:0000259" key="4">
    <source>
        <dbReference type="PROSITE" id="PS50995"/>
    </source>
</evidence>
<dbReference type="PRINTS" id="PR00598">
    <property type="entry name" value="HTHMARR"/>
</dbReference>
<comment type="caution">
    <text evidence="5">The sequence shown here is derived from an EMBL/GenBank/DDBJ whole genome shotgun (WGS) entry which is preliminary data.</text>
</comment>
<feature type="domain" description="HTH marR-type" evidence="4">
    <location>
        <begin position="38"/>
        <end position="173"/>
    </location>
</feature>
<name>A0A4R6NCX3_9BURK</name>
<dbReference type="GO" id="GO:0003677">
    <property type="term" value="F:DNA binding"/>
    <property type="evidence" value="ECO:0007669"/>
    <property type="project" value="UniProtKB-KW"/>
</dbReference>
<dbReference type="AlphaFoldDB" id="A0A4R6NCX3"/>
<evidence type="ECO:0000256" key="2">
    <source>
        <dbReference type="ARBA" id="ARBA00023125"/>
    </source>
</evidence>
<keyword evidence="1" id="KW-0805">Transcription regulation</keyword>
<evidence type="ECO:0000256" key="1">
    <source>
        <dbReference type="ARBA" id="ARBA00023015"/>
    </source>
</evidence>
<gene>
    <name evidence="5" type="ORF">DFR39_10234</name>
</gene>
<dbReference type="PROSITE" id="PS50995">
    <property type="entry name" value="HTH_MARR_2"/>
    <property type="match status" value="1"/>
</dbReference>
<dbReference type="InterPro" id="IPR036390">
    <property type="entry name" value="WH_DNA-bd_sf"/>
</dbReference>
<dbReference type="Pfam" id="PF01047">
    <property type="entry name" value="MarR"/>
    <property type="match status" value="1"/>
</dbReference>
<protein>
    <submittedName>
        <fullName evidence="5">DNA-binding MarR family transcriptional regulator</fullName>
    </submittedName>
</protein>
<dbReference type="PANTHER" id="PTHR42756">
    <property type="entry name" value="TRANSCRIPTIONAL REGULATOR, MARR"/>
    <property type="match status" value="1"/>
</dbReference>
<dbReference type="EMBL" id="SNXE01000002">
    <property type="protein sequence ID" value="TDP11663.1"/>
    <property type="molecule type" value="Genomic_DNA"/>
</dbReference>
<evidence type="ECO:0000313" key="6">
    <source>
        <dbReference type="Proteomes" id="UP000295357"/>
    </source>
</evidence>
<sequence>MPKSHLAQSPDAGAAPQDAVERILDQWRQERPDLDLRAMGLIGRLKRCSELMQRRLDSCFAEFGLNGGEFDVLATLRRSGEPYCLAPTALFNSLMVASGTMTNRLQRLEAAGWVQRLPNPADARSMLVQLSPAGFALIERALSAHVANETRILAALTPRDMDGLDARLAALLAVLEPSETQA</sequence>
<keyword evidence="2 5" id="KW-0238">DNA-binding</keyword>
<accession>A0A4R6NCX3</accession>
<dbReference type="OrthoDB" id="32523at2"/>
<keyword evidence="6" id="KW-1185">Reference proteome</keyword>
<dbReference type="RefSeq" id="WP_133602453.1">
    <property type="nucleotide sequence ID" value="NZ_JAUFPJ010000002.1"/>
</dbReference>
<keyword evidence="3" id="KW-0804">Transcription</keyword>
<dbReference type="InterPro" id="IPR000835">
    <property type="entry name" value="HTH_MarR-typ"/>
</dbReference>